<accession>A0A8J2Z0L5</accession>
<evidence type="ECO:0000313" key="1">
    <source>
        <dbReference type="EMBL" id="GGF50641.1"/>
    </source>
</evidence>
<dbReference type="Proteomes" id="UP000646365">
    <property type="component" value="Unassembled WGS sequence"/>
</dbReference>
<dbReference type="AlphaFoldDB" id="A0A8J2Z0L5"/>
<organism evidence="1 2">
    <name type="scientific">Aliidongia dinghuensis</name>
    <dbReference type="NCBI Taxonomy" id="1867774"/>
    <lineage>
        <taxon>Bacteria</taxon>
        <taxon>Pseudomonadati</taxon>
        <taxon>Pseudomonadota</taxon>
        <taxon>Alphaproteobacteria</taxon>
        <taxon>Rhodospirillales</taxon>
        <taxon>Dongiaceae</taxon>
        <taxon>Aliidongia</taxon>
    </lineage>
</organism>
<gene>
    <name evidence="1" type="ORF">GCM10011611_66380</name>
</gene>
<evidence type="ECO:0000313" key="2">
    <source>
        <dbReference type="Proteomes" id="UP000646365"/>
    </source>
</evidence>
<comment type="caution">
    <text evidence="1">The sequence shown here is derived from an EMBL/GenBank/DDBJ whole genome shotgun (WGS) entry which is preliminary data.</text>
</comment>
<protein>
    <submittedName>
        <fullName evidence="1">Uncharacterized protein</fullName>
    </submittedName>
</protein>
<reference evidence="1" key="2">
    <citation type="submission" date="2020-09" db="EMBL/GenBank/DDBJ databases">
        <authorList>
            <person name="Sun Q."/>
            <person name="Zhou Y."/>
        </authorList>
    </citation>
    <scope>NUCLEOTIDE SEQUENCE</scope>
    <source>
        <strain evidence="1">CGMCC 1.15725</strain>
    </source>
</reference>
<name>A0A8J2Z0L5_9PROT</name>
<keyword evidence="2" id="KW-1185">Reference proteome</keyword>
<sequence length="84" mass="9660">MWNRCRYRPSTFSRRNRRDVDTGGIVYAILGTKPFRHPAYPTNPNLRWLSQKKIEVLSGDIVEIAAKSFTRPDTVRNPSQARGA</sequence>
<proteinExistence type="predicted"/>
<dbReference type="EMBL" id="BMJQ01000035">
    <property type="protein sequence ID" value="GGF50641.1"/>
    <property type="molecule type" value="Genomic_DNA"/>
</dbReference>
<reference evidence="1" key="1">
    <citation type="journal article" date="2014" name="Int. J. Syst. Evol. Microbiol.">
        <title>Complete genome sequence of Corynebacterium casei LMG S-19264T (=DSM 44701T), isolated from a smear-ripened cheese.</title>
        <authorList>
            <consortium name="US DOE Joint Genome Institute (JGI-PGF)"/>
            <person name="Walter F."/>
            <person name="Albersmeier A."/>
            <person name="Kalinowski J."/>
            <person name="Ruckert C."/>
        </authorList>
    </citation>
    <scope>NUCLEOTIDE SEQUENCE</scope>
    <source>
        <strain evidence="1">CGMCC 1.15725</strain>
    </source>
</reference>